<evidence type="ECO:0000313" key="2">
    <source>
        <dbReference type="EMBL" id="KAK1427039.1"/>
    </source>
</evidence>
<sequence>MTTRFQLHFPTWSATVPATLFFSRLILGSIAFRVRVVEKENIPSTNYSYLLEDLPHLTNFTPNLCTNESGLKLSLTCYTLIWKPKLRSSASTCDNPHTSNAYTNQGLNLAGSKTMPTIEQVLTKQSNEPAERVGGSSLFKKE</sequence>
<evidence type="ECO:0000256" key="1">
    <source>
        <dbReference type="SAM" id="MobiDB-lite"/>
    </source>
</evidence>
<dbReference type="AlphaFoldDB" id="A0AAD8NZX7"/>
<comment type="caution">
    <text evidence="2">The sequence shown here is derived from an EMBL/GenBank/DDBJ whole genome shotgun (WGS) entry which is preliminary data.</text>
</comment>
<evidence type="ECO:0000313" key="3">
    <source>
        <dbReference type="Proteomes" id="UP001229421"/>
    </source>
</evidence>
<dbReference type="Proteomes" id="UP001229421">
    <property type="component" value="Unassembled WGS sequence"/>
</dbReference>
<reference evidence="2" key="1">
    <citation type="journal article" date="2023" name="bioRxiv">
        <title>Improved chromosome-level genome assembly for marigold (Tagetes erecta).</title>
        <authorList>
            <person name="Jiang F."/>
            <person name="Yuan L."/>
            <person name="Wang S."/>
            <person name="Wang H."/>
            <person name="Xu D."/>
            <person name="Wang A."/>
            <person name="Fan W."/>
        </authorList>
    </citation>
    <scope>NUCLEOTIDE SEQUENCE</scope>
    <source>
        <strain evidence="2">WSJ</strain>
        <tissue evidence="2">Leaf</tissue>
    </source>
</reference>
<protein>
    <submittedName>
        <fullName evidence="2">Uncharacterized protein</fullName>
    </submittedName>
</protein>
<keyword evidence="3" id="KW-1185">Reference proteome</keyword>
<gene>
    <name evidence="2" type="ORF">QVD17_15721</name>
</gene>
<name>A0AAD8NZX7_TARER</name>
<feature type="region of interest" description="Disordered" evidence="1">
    <location>
        <begin position="123"/>
        <end position="142"/>
    </location>
</feature>
<proteinExistence type="predicted"/>
<organism evidence="2 3">
    <name type="scientific">Tagetes erecta</name>
    <name type="common">African marigold</name>
    <dbReference type="NCBI Taxonomy" id="13708"/>
    <lineage>
        <taxon>Eukaryota</taxon>
        <taxon>Viridiplantae</taxon>
        <taxon>Streptophyta</taxon>
        <taxon>Embryophyta</taxon>
        <taxon>Tracheophyta</taxon>
        <taxon>Spermatophyta</taxon>
        <taxon>Magnoliopsida</taxon>
        <taxon>eudicotyledons</taxon>
        <taxon>Gunneridae</taxon>
        <taxon>Pentapetalae</taxon>
        <taxon>asterids</taxon>
        <taxon>campanulids</taxon>
        <taxon>Asterales</taxon>
        <taxon>Asteraceae</taxon>
        <taxon>Asteroideae</taxon>
        <taxon>Heliantheae alliance</taxon>
        <taxon>Tageteae</taxon>
        <taxon>Tagetes</taxon>
    </lineage>
</organism>
<dbReference type="EMBL" id="JAUHHV010000004">
    <property type="protein sequence ID" value="KAK1427039.1"/>
    <property type="molecule type" value="Genomic_DNA"/>
</dbReference>
<accession>A0AAD8NZX7</accession>